<organism evidence="1 2">
    <name type="scientific">Clostridium mobile</name>
    <dbReference type="NCBI Taxonomy" id="2841512"/>
    <lineage>
        <taxon>Bacteria</taxon>
        <taxon>Bacillati</taxon>
        <taxon>Bacillota</taxon>
        <taxon>Clostridia</taxon>
        <taxon>Eubacteriales</taxon>
        <taxon>Clostridiaceae</taxon>
        <taxon>Clostridium</taxon>
    </lineage>
</organism>
<dbReference type="InterPro" id="IPR005335">
    <property type="entry name" value="Terminase_ssu"/>
</dbReference>
<proteinExistence type="predicted"/>
<dbReference type="PANTHER" id="PTHR41328">
    <property type="entry name" value="TERMINASE SMALL SUBUNIT-RELATED"/>
    <property type="match status" value="1"/>
</dbReference>
<dbReference type="RefSeq" id="WP_216441084.1">
    <property type="nucleotide sequence ID" value="NZ_JAHLQF010000006.1"/>
</dbReference>
<protein>
    <submittedName>
        <fullName evidence="1">Terminase small subunit</fullName>
    </submittedName>
</protein>
<accession>A0ABS6EMN4</accession>
<dbReference type="Pfam" id="PF03592">
    <property type="entry name" value="Terminase_2"/>
    <property type="match status" value="1"/>
</dbReference>
<comment type="caution">
    <text evidence="1">The sequence shown here is derived from an EMBL/GenBank/DDBJ whole genome shotgun (WGS) entry which is preliminary data.</text>
</comment>
<evidence type="ECO:0000313" key="2">
    <source>
        <dbReference type="Proteomes" id="UP000726170"/>
    </source>
</evidence>
<evidence type="ECO:0000313" key="1">
    <source>
        <dbReference type="EMBL" id="MBU5486486.1"/>
    </source>
</evidence>
<dbReference type="PANTHER" id="PTHR41328:SF3">
    <property type="entry name" value="PBSX PHAGE TERMINASE SMALL SUBUNIT"/>
    <property type="match status" value="1"/>
</dbReference>
<gene>
    <name evidence="1" type="ORF">KQI86_19480</name>
</gene>
<sequence>MDNIRGPDYELAEKDYMDGMKYKDIAEKYNVSLNTVKSWKQRYKWNRNGVHTKEEVCTQKKNADKSVQEPIVKEVKEVLDDSELTDKQRLFCIKYSKYLNATKAYREVYKCSYETAMVEGCKSLRNPKINELIERLTEIEFNKELIKRSVVQKYIDIAFSDITDYVEFGKKKIQVGKKEDGTPDMIEINYVDFKESSEIDGTILSEVSQGKNGVSVKLQDKMKALKWLSEHMDLATEEQKARIEVLKSKVTGGNDNQSNEGIQEFIKATTMSEEEVNKLFEGDEYGQEEKAD</sequence>
<dbReference type="Pfam" id="PF13384">
    <property type="entry name" value="HTH_23"/>
    <property type="match status" value="1"/>
</dbReference>
<dbReference type="Proteomes" id="UP000726170">
    <property type="component" value="Unassembled WGS sequence"/>
</dbReference>
<reference evidence="1 2" key="1">
    <citation type="submission" date="2021-06" db="EMBL/GenBank/DDBJ databases">
        <authorList>
            <person name="Sun Q."/>
            <person name="Li D."/>
        </authorList>
    </citation>
    <scope>NUCLEOTIDE SEQUENCE [LARGE SCALE GENOMIC DNA]</scope>
    <source>
        <strain evidence="1 2">MSJ-11</strain>
    </source>
</reference>
<keyword evidence="2" id="KW-1185">Reference proteome</keyword>
<dbReference type="InterPro" id="IPR052404">
    <property type="entry name" value="SPP1-like_terminase"/>
</dbReference>
<name>A0ABS6EMN4_9CLOT</name>
<dbReference type="EMBL" id="JAHLQF010000006">
    <property type="protein sequence ID" value="MBU5486486.1"/>
    <property type="molecule type" value="Genomic_DNA"/>
</dbReference>